<organism evidence="1 2">
    <name type="scientific">Athelia psychrophila</name>
    <dbReference type="NCBI Taxonomy" id="1759441"/>
    <lineage>
        <taxon>Eukaryota</taxon>
        <taxon>Fungi</taxon>
        <taxon>Dikarya</taxon>
        <taxon>Basidiomycota</taxon>
        <taxon>Agaricomycotina</taxon>
        <taxon>Agaricomycetes</taxon>
        <taxon>Agaricomycetidae</taxon>
        <taxon>Atheliales</taxon>
        <taxon>Atheliaceae</taxon>
        <taxon>Athelia</taxon>
    </lineage>
</organism>
<name>A0A167SMG5_9AGAM</name>
<sequence length="57" mass="6584">MTRRGCSPTQGSNSITKCVPYHTVYASLPRSRCQIHLWTSCPYNYYVVCSYSYINII</sequence>
<evidence type="ECO:0000313" key="1">
    <source>
        <dbReference type="EMBL" id="KZP02067.1"/>
    </source>
</evidence>
<dbReference type="EMBL" id="KV419080">
    <property type="protein sequence ID" value="KZP02067.1"/>
    <property type="molecule type" value="Genomic_DNA"/>
</dbReference>
<reference evidence="1 2" key="1">
    <citation type="journal article" date="2016" name="Mol. Biol. Evol.">
        <title>Comparative Genomics of Early-Diverging Mushroom-Forming Fungi Provides Insights into the Origins of Lignocellulose Decay Capabilities.</title>
        <authorList>
            <person name="Nagy L.G."/>
            <person name="Riley R."/>
            <person name="Tritt A."/>
            <person name="Adam C."/>
            <person name="Daum C."/>
            <person name="Floudas D."/>
            <person name="Sun H."/>
            <person name="Yadav J.S."/>
            <person name="Pangilinan J."/>
            <person name="Larsson K.H."/>
            <person name="Matsuura K."/>
            <person name="Barry K."/>
            <person name="Labutti K."/>
            <person name="Kuo R."/>
            <person name="Ohm R.A."/>
            <person name="Bhattacharya S.S."/>
            <person name="Shirouzu T."/>
            <person name="Yoshinaga Y."/>
            <person name="Martin F.M."/>
            <person name="Grigoriev I.V."/>
            <person name="Hibbett D.S."/>
        </authorList>
    </citation>
    <scope>NUCLEOTIDE SEQUENCE [LARGE SCALE GENOMIC DNA]</scope>
    <source>
        <strain evidence="1 2">CBS 109695</strain>
    </source>
</reference>
<accession>A0A167SMG5</accession>
<keyword evidence="2" id="KW-1185">Reference proteome</keyword>
<feature type="non-terminal residue" evidence="1">
    <location>
        <position position="57"/>
    </location>
</feature>
<evidence type="ECO:0000313" key="2">
    <source>
        <dbReference type="Proteomes" id="UP000076532"/>
    </source>
</evidence>
<dbReference type="Proteomes" id="UP000076532">
    <property type="component" value="Unassembled WGS sequence"/>
</dbReference>
<gene>
    <name evidence="1" type="ORF">FIBSPDRAFT_1056121</name>
</gene>
<proteinExistence type="predicted"/>
<protein>
    <submittedName>
        <fullName evidence="1">Uncharacterized protein</fullName>
    </submittedName>
</protein>
<dbReference type="AlphaFoldDB" id="A0A167SMG5"/>